<evidence type="ECO:0000313" key="5">
    <source>
        <dbReference type="Proteomes" id="UP000831880"/>
    </source>
</evidence>
<dbReference type="Gene3D" id="1.10.4100.10">
    <property type="entry name" value="2-methylcitrate dehydratase PrpD"/>
    <property type="match status" value="1"/>
</dbReference>
<dbReference type="InterPro" id="IPR042188">
    <property type="entry name" value="MmgE/PrpD_sf_2"/>
</dbReference>
<evidence type="ECO:0000256" key="1">
    <source>
        <dbReference type="ARBA" id="ARBA00006174"/>
    </source>
</evidence>
<dbReference type="PANTHER" id="PTHR16943">
    <property type="entry name" value="2-METHYLCITRATE DEHYDRATASE-RELATED"/>
    <property type="match status" value="1"/>
</dbReference>
<sequence length="440" mass="48172">MVTNNLVEHLLRTSYKDIPVEVLEHGKKSILNWLGVTIGATHHPSIDILLEVANSLGMTQQVSILGRPNKTDLLSAVLINGTASHVFDFDDTHLETIHHPSGPVAPVVFALGEKLGLPTKELLRAFVLGCETELRIANAVYPSHYQNGFHITSSTGVFGAAVAAGVLLKLDKEKMAMALGVAGTQSFGLREMFGTMTKPLHPGKAAQNGLHAALLVDKGFTSSLQVLEAERGFANVYSSSHNLERVTEDWGNVWELEKNSFKPYACGIVLHPSIDACIQLSEYADPDEVEEIRLTVHPYVHELTSKENPKKGLEGKFSIYHAGAIAFLEKDASENQFQDKKVIAKEVIQFRKKIHPIADDQVDKDKVVATLVLKGGRTKKLVVNHTIGSLQNPMTQGILNSKFINLCSSVIGRSASKQAIERVMNLEEYYSIQSVVEVIG</sequence>
<dbReference type="SUPFAM" id="SSF103378">
    <property type="entry name" value="2-methylcitrate dehydratase PrpD"/>
    <property type="match status" value="1"/>
</dbReference>
<proteinExistence type="inferred from homology"/>
<evidence type="ECO:0000259" key="3">
    <source>
        <dbReference type="Pfam" id="PF19305"/>
    </source>
</evidence>
<protein>
    <submittedName>
        <fullName evidence="4">MmgE/PrpD family protein</fullName>
    </submittedName>
</protein>
<name>A0ABY4H5P7_9BACI</name>
<organism evidence="4 5">
    <name type="scientific">Halobacillus shinanisalinarum</name>
    <dbReference type="NCBI Taxonomy" id="2932258"/>
    <lineage>
        <taxon>Bacteria</taxon>
        <taxon>Bacillati</taxon>
        <taxon>Bacillota</taxon>
        <taxon>Bacilli</taxon>
        <taxon>Bacillales</taxon>
        <taxon>Bacillaceae</taxon>
        <taxon>Halobacillus</taxon>
    </lineage>
</organism>
<dbReference type="Proteomes" id="UP000831880">
    <property type="component" value="Chromosome"/>
</dbReference>
<dbReference type="RefSeq" id="WP_244755512.1">
    <property type="nucleotide sequence ID" value="NZ_CP095074.1"/>
</dbReference>
<feature type="domain" description="MmgE/PrpD C-terminal" evidence="3">
    <location>
        <begin position="264"/>
        <end position="425"/>
    </location>
</feature>
<dbReference type="InterPro" id="IPR036148">
    <property type="entry name" value="MmgE/PrpD_sf"/>
</dbReference>
<dbReference type="Gene3D" id="3.30.1330.120">
    <property type="entry name" value="2-methylcitrate dehydratase PrpD"/>
    <property type="match status" value="1"/>
</dbReference>
<dbReference type="PANTHER" id="PTHR16943:SF8">
    <property type="entry name" value="2-METHYLCITRATE DEHYDRATASE"/>
    <property type="match status" value="1"/>
</dbReference>
<evidence type="ECO:0000259" key="2">
    <source>
        <dbReference type="Pfam" id="PF03972"/>
    </source>
</evidence>
<dbReference type="InterPro" id="IPR045337">
    <property type="entry name" value="MmgE_PrpD_C"/>
</dbReference>
<feature type="domain" description="MmgE/PrpD N-terminal" evidence="2">
    <location>
        <begin position="6"/>
        <end position="244"/>
    </location>
</feature>
<comment type="similarity">
    <text evidence="1">Belongs to the PrpD family.</text>
</comment>
<dbReference type="Pfam" id="PF19305">
    <property type="entry name" value="MmgE_PrpD_C"/>
    <property type="match status" value="1"/>
</dbReference>
<dbReference type="InterPro" id="IPR045336">
    <property type="entry name" value="MmgE_PrpD_N"/>
</dbReference>
<reference evidence="4 5" key="1">
    <citation type="submission" date="2022-04" db="EMBL/GenBank/DDBJ databases">
        <title>Halobacillus sp. isolated from saltern.</title>
        <authorList>
            <person name="Won M."/>
            <person name="Lee C.-M."/>
            <person name="Woen H.-Y."/>
            <person name="Kwon S.-W."/>
        </authorList>
    </citation>
    <scope>NUCLEOTIDE SEQUENCE [LARGE SCALE GENOMIC DNA]</scope>
    <source>
        <strain evidence="4 5">SSTM10-2</strain>
    </source>
</reference>
<dbReference type="Pfam" id="PF03972">
    <property type="entry name" value="MmgE_PrpD_N"/>
    <property type="match status" value="1"/>
</dbReference>
<gene>
    <name evidence="4" type="ORF">MUO14_08140</name>
</gene>
<dbReference type="EMBL" id="CP095074">
    <property type="protein sequence ID" value="UOQ95641.1"/>
    <property type="molecule type" value="Genomic_DNA"/>
</dbReference>
<keyword evidence="5" id="KW-1185">Reference proteome</keyword>
<accession>A0ABY4H5P7</accession>
<dbReference type="InterPro" id="IPR042183">
    <property type="entry name" value="MmgE/PrpD_sf_1"/>
</dbReference>
<evidence type="ECO:0000313" key="4">
    <source>
        <dbReference type="EMBL" id="UOQ95641.1"/>
    </source>
</evidence>
<dbReference type="InterPro" id="IPR005656">
    <property type="entry name" value="MmgE_PrpD"/>
</dbReference>